<sequence length="197" mass="22985">MKRGDFRDPAIVLEERQAGTCLGCAELIRSRWGGATKFICNKAVQKASLSVYEMRRCRKYNEGVFMTREQSEHIEEMLLEWYRWQIRQSHRETLSHFYRPEDRTCRGYETPANAEEDAEDAYQWADDQQSEQVQLCVDTLPPEQRAAISTSMRNKESGYQVWSNGRAGDQHGTYQAAKERLFPMLVARHLIRVEVSV</sequence>
<comment type="caution">
    <text evidence="1">The sequence shown here is derived from an EMBL/GenBank/DDBJ whole genome shotgun (WGS) entry which is preliminary data.</text>
</comment>
<reference evidence="1" key="1">
    <citation type="submission" date="2021-09" db="EMBL/GenBank/DDBJ databases">
        <title>Isolation and characterization of 3-chlorobenzoate degrading bacteria from soils in Shizuoka.</title>
        <authorList>
            <person name="Ifat A."/>
            <person name="Ogawa N."/>
            <person name="Kimbara K."/>
            <person name="Moriuchi R."/>
            <person name="Dohra H."/>
            <person name="Shintani M."/>
        </authorList>
    </citation>
    <scope>NUCLEOTIDE SEQUENCE</scope>
    <source>
        <strain evidence="1">19CS2-2</strain>
    </source>
</reference>
<protein>
    <submittedName>
        <fullName evidence="1">Uncharacterized protein</fullName>
    </submittedName>
</protein>
<evidence type="ECO:0000313" key="2">
    <source>
        <dbReference type="Proteomes" id="UP001055013"/>
    </source>
</evidence>
<evidence type="ECO:0000313" key="1">
    <source>
        <dbReference type="EMBL" id="GJH14987.1"/>
    </source>
</evidence>
<name>A0ACB5QK42_9BURK</name>
<organism evidence="1 2">
    <name type="scientific">Caballeronia novacaledonica</name>
    <dbReference type="NCBI Taxonomy" id="1544861"/>
    <lineage>
        <taxon>Bacteria</taxon>
        <taxon>Pseudomonadati</taxon>
        <taxon>Pseudomonadota</taxon>
        <taxon>Betaproteobacteria</taxon>
        <taxon>Burkholderiales</taxon>
        <taxon>Burkholderiaceae</taxon>
        <taxon>Caballeronia</taxon>
    </lineage>
</organism>
<dbReference type="EMBL" id="BPUR01000001">
    <property type="protein sequence ID" value="GJH14987.1"/>
    <property type="molecule type" value="Genomic_DNA"/>
</dbReference>
<proteinExistence type="predicted"/>
<keyword evidence="2" id="KW-1185">Reference proteome</keyword>
<gene>
    <name evidence="1" type="ORF">CBA19CS22_00615</name>
</gene>
<accession>A0ACB5QK42</accession>
<dbReference type="Proteomes" id="UP001055013">
    <property type="component" value="Unassembled WGS sequence"/>
</dbReference>